<evidence type="ECO:0000259" key="4">
    <source>
        <dbReference type="PROSITE" id="PS50893"/>
    </source>
</evidence>
<dbReference type="InterPro" id="IPR051782">
    <property type="entry name" value="ABC_Transporter_VariousFunc"/>
</dbReference>
<feature type="domain" description="ABC transporter" evidence="4">
    <location>
        <begin position="5"/>
        <end position="230"/>
    </location>
</feature>
<evidence type="ECO:0000256" key="3">
    <source>
        <dbReference type="ARBA" id="ARBA00022840"/>
    </source>
</evidence>
<dbReference type="GO" id="GO:0005524">
    <property type="term" value="F:ATP binding"/>
    <property type="evidence" value="ECO:0007669"/>
    <property type="project" value="UniProtKB-KW"/>
</dbReference>
<accession>A0A174AQ26</accession>
<dbReference type="InterPro" id="IPR003439">
    <property type="entry name" value="ABC_transporter-like_ATP-bd"/>
</dbReference>
<evidence type="ECO:0000313" key="6">
    <source>
        <dbReference type="Proteomes" id="UP000095544"/>
    </source>
</evidence>
<dbReference type="InterPro" id="IPR027417">
    <property type="entry name" value="P-loop_NTPase"/>
</dbReference>
<name>A0A174AQ26_9FIRM</name>
<evidence type="ECO:0000256" key="2">
    <source>
        <dbReference type="ARBA" id="ARBA00022741"/>
    </source>
</evidence>
<dbReference type="InterPro" id="IPR003593">
    <property type="entry name" value="AAA+_ATPase"/>
</dbReference>
<dbReference type="STRING" id="39482.ERS852491_00791"/>
<dbReference type="GO" id="GO:0016887">
    <property type="term" value="F:ATP hydrolysis activity"/>
    <property type="evidence" value="ECO:0007669"/>
    <property type="project" value="InterPro"/>
</dbReference>
<dbReference type="SUPFAM" id="SSF52540">
    <property type="entry name" value="P-loop containing nucleoside triphosphate hydrolases"/>
    <property type="match status" value="1"/>
</dbReference>
<dbReference type="RefSeq" id="WP_050642439.1">
    <property type="nucleotide sequence ID" value="NZ_CABKUE010000009.1"/>
</dbReference>
<dbReference type="SMART" id="SM00382">
    <property type="entry name" value="AAA"/>
    <property type="match status" value="1"/>
</dbReference>
<sequence length="285" mass="32173">MDNLLEIKNLNKAIGSLKLTDINLTLEPGYIMGLIGRNGAGKTSLIKTILRLYQKDSGEVFINGHSMDTQERQAKDDIGFVLDESPFEDNLTVETNGKSFGSLYSRYDHALFLKFCSRFEIAPGQKAGKLSKGQKTRFQLAFALSHDAKLFLMDEPSAGLDPLFRRELLGYMQDIVENGTRSILFSTHLTSDLDQIGDYIALMDNGSLCLQLDKEELNDRFYIAYGTREQIEHLFGANVICRLHEAYRSSLLIEYPREGQLLGLETARPTLEDLMYYLSKGGFIK</sequence>
<dbReference type="PANTHER" id="PTHR42939:SF3">
    <property type="entry name" value="ABC TRANSPORTER ATP-BINDING COMPONENT"/>
    <property type="match status" value="1"/>
</dbReference>
<dbReference type="Pfam" id="PF00005">
    <property type="entry name" value="ABC_tran"/>
    <property type="match status" value="1"/>
</dbReference>
<proteinExistence type="predicted"/>
<reference evidence="5 6" key="1">
    <citation type="submission" date="2015-09" db="EMBL/GenBank/DDBJ databases">
        <authorList>
            <consortium name="Pathogen Informatics"/>
        </authorList>
    </citation>
    <scope>NUCLEOTIDE SEQUENCE [LARGE SCALE GENOMIC DNA]</scope>
    <source>
        <strain evidence="5 6">2789STDY5834876</strain>
    </source>
</reference>
<evidence type="ECO:0000256" key="1">
    <source>
        <dbReference type="ARBA" id="ARBA00022448"/>
    </source>
</evidence>
<keyword evidence="2" id="KW-0547">Nucleotide-binding</keyword>
<protein>
    <submittedName>
        <fullName evidence="5">Uncharacterized ABC transporter ATP-binding protein YbhF</fullName>
    </submittedName>
</protein>
<gene>
    <name evidence="5" type="primary">ybhF_2</name>
    <name evidence="5" type="ORF">ERS852491_00791</name>
</gene>
<dbReference type="PANTHER" id="PTHR42939">
    <property type="entry name" value="ABC TRANSPORTER ATP-BINDING PROTEIN ALBC-RELATED"/>
    <property type="match status" value="1"/>
</dbReference>
<dbReference type="OrthoDB" id="9804819at2"/>
<dbReference type="Proteomes" id="UP000095544">
    <property type="component" value="Unassembled WGS sequence"/>
</dbReference>
<organism evidence="5 6">
    <name type="scientific">Faecalicatena contorta</name>
    <dbReference type="NCBI Taxonomy" id="39482"/>
    <lineage>
        <taxon>Bacteria</taxon>
        <taxon>Bacillati</taxon>
        <taxon>Bacillota</taxon>
        <taxon>Clostridia</taxon>
        <taxon>Lachnospirales</taxon>
        <taxon>Lachnospiraceae</taxon>
        <taxon>Faecalicatena</taxon>
    </lineage>
</organism>
<evidence type="ECO:0000313" key="5">
    <source>
        <dbReference type="EMBL" id="CUN90702.1"/>
    </source>
</evidence>
<keyword evidence="1" id="KW-0813">Transport</keyword>
<keyword evidence="3 5" id="KW-0067">ATP-binding</keyword>
<dbReference type="Gene3D" id="3.40.50.300">
    <property type="entry name" value="P-loop containing nucleotide triphosphate hydrolases"/>
    <property type="match status" value="1"/>
</dbReference>
<dbReference type="EMBL" id="CYZU01000005">
    <property type="protein sequence ID" value="CUN90702.1"/>
    <property type="molecule type" value="Genomic_DNA"/>
</dbReference>
<dbReference type="PROSITE" id="PS50893">
    <property type="entry name" value="ABC_TRANSPORTER_2"/>
    <property type="match status" value="1"/>
</dbReference>
<dbReference type="CDD" id="cd03230">
    <property type="entry name" value="ABC_DR_subfamily_A"/>
    <property type="match status" value="1"/>
</dbReference>
<dbReference type="AlphaFoldDB" id="A0A174AQ26"/>